<sequence length="84" mass="9280">MIENHIVFFSFAAIGPRIIFVGLQFAGLLNAMSLISDYPALGIMSFIGFGFFAIEVLLSIWVFRQVYMHFRGSGGKATTVSIDL</sequence>
<keyword evidence="4 7" id="KW-1133">Transmembrane helix</keyword>
<reference evidence="8 9" key="1">
    <citation type="journal article" date="2017" name="Nat. Commun.">
        <title>Genome assembly with in vitro proximity ligation data and whole-genome triplication in lettuce.</title>
        <authorList>
            <person name="Reyes-Chin-Wo S."/>
            <person name="Wang Z."/>
            <person name="Yang X."/>
            <person name="Kozik A."/>
            <person name="Arikit S."/>
            <person name="Song C."/>
            <person name="Xia L."/>
            <person name="Froenicke L."/>
            <person name="Lavelle D.O."/>
            <person name="Truco M.J."/>
            <person name="Xia R."/>
            <person name="Zhu S."/>
            <person name="Xu C."/>
            <person name="Xu H."/>
            <person name="Xu X."/>
            <person name="Cox K."/>
            <person name="Korf I."/>
            <person name="Meyers B.C."/>
            <person name="Michelmore R.W."/>
        </authorList>
    </citation>
    <scope>NUCLEOTIDE SEQUENCE [LARGE SCALE GENOMIC DNA]</scope>
    <source>
        <strain evidence="9">cv. Salinas</strain>
        <tissue evidence="8">Seedlings</tissue>
    </source>
</reference>
<evidence type="ECO:0000256" key="4">
    <source>
        <dbReference type="ARBA" id="ARBA00022989"/>
    </source>
</evidence>
<comment type="function">
    <text evidence="1 7">Probably involved in membrane trafficking.</text>
</comment>
<organism evidence="8 9">
    <name type="scientific">Lactuca sativa</name>
    <name type="common">Garden lettuce</name>
    <dbReference type="NCBI Taxonomy" id="4236"/>
    <lineage>
        <taxon>Eukaryota</taxon>
        <taxon>Viridiplantae</taxon>
        <taxon>Streptophyta</taxon>
        <taxon>Embryophyta</taxon>
        <taxon>Tracheophyta</taxon>
        <taxon>Spermatophyta</taxon>
        <taxon>Magnoliopsida</taxon>
        <taxon>eudicotyledons</taxon>
        <taxon>Gunneridae</taxon>
        <taxon>Pentapetalae</taxon>
        <taxon>asterids</taxon>
        <taxon>campanulids</taxon>
        <taxon>Asterales</taxon>
        <taxon>Asteraceae</taxon>
        <taxon>Cichorioideae</taxon>
        <taxon>Cichorieae</taxon>
        <taxon>Lactucinae</taxon>
        <taxon>Lactuca</taxon>
    </lineage>
</organism>
<dbReference type="GO" id="GO:0015031">
    <property type="term" value="P:protein transport"/>
    <property type="evidence" value="ECO:0007669"/>
    <property type="project" value="InterPro"/>
</dbReference>
<evidence type="ECO:0000256" key="7">
    <source>
        <dbReference type="RuleBase" id="RU363122"/>
    </source>
</evidence>
<protein>
    <recommendedName>
        <fullName evidence="7">Secretory carrier-associated membrane protein</fullName>
        <shortName evidence="7">Secretory carrier membrane protein</shortName>
    </recommendedName>
</protein>
<evidence type="ECO:0000313" key="9">
    <source>
        <dbReference type="Proteomes" id="UP000235145"/>
    </source>
</evidence>
<comment type="similarity">
    <text evidence="2 7">Belongs to the SCAMP family.</text>
</comment>
<keyword evidence="3 7" id="KW-0812">Transmembrane</keyword>
<keyword evidence="9" id="KW-1185">Reference proteome</keyword>
<comment type="caution">
    <text evidence="8">The sequence shown here is derived from an EMBL/GenBank/DDBJ whole genome shotgun (WGS) entry which is preliminary data.</text>
</comment>
<evidence type="ECO:0000256" key="2">
    <source>
        <dbReference type="ARBA" id="ARBA00010482"/>
    </source>
</evidence>
<evidence type="ECO:0000256" key="5">
    <source>
        <dbReference type="ARBA" id="ARBA00023136"/>
    </source>
</evidence>
<dbReference type="InterPro" id="IPR007273">
    <property type="entry name" value="SCAMP"/>
</dbReference>
<evidence type="ECO:0000256" key="6">
    <source>
        <dbReference type="ARBA" id="ARBA00023329"/>
    </source>
</evidence>
<feature type="transmembrane region" description="Helical" evidence="7">
    <location>
        <begin position="7"/>
        <end position="29"/>
    </location>
</feature>
<keyword evidence="6 7" id="KW-0968">Cytoplasmic vesicle</keyword>
<dbReference type="Pfam" id="PF04144">
    <property type="entry name" value="SCAMP"/>
    <property type="match status" value="1"/>
</dbReference>
<dbReference type="GO" id="GO:0005886">
    <property type="term" value="C:plasma membrane"/>
    <property type="evidence" value="ECO:0007669"/>
    <property type="project" value="UniProtKB-SubCell"/>
</dbReference>
<evidence type="ECO:0000313" key="8">
    <source>
        <dbReference type="EMBL" id="KAJ0226612.1"/>
    </source>
</evidence>
<keyword evidence="5 7" id="KW-0472">Membrane</keyword>
<comment type="subcellular location">
    <subcellularLocation>
        <location evidence="7">Cell membrane</location>
        <topology evidence="7">Multi-pass membrane protein</topology>
    </subcellularLocation>
    <subcellularLocation>
        <location evidence="7">Cytoplasmic vesicle</location>
        <location evidence="7">Secretory vesicle membrane</location>
        <topology evidence="7">Multi-pass membrane protein</topology>
    </subcellularLocation>
</comment>
<keyword evidence="7" id="KW-0813">Transport</keyword>
<dbReference type="Proteomes" id="UP000235145">
    <property type="component" value="Unassembled WGS sequence"/>
</dbReference>
<dbReference type="PANTHER" id="PTHR10687:SF75">
    <property type="entry name" value="SECRETORY CARRIER-ASSOCIATED MEMBRANE PROTEIN 5"/>
    <property type="match status" value="1"/>
</dbReference>
<evidence type="ECO:0000256" key="3">
    <source>
        <dbReference type="ARBA" id="ARBA00022692"/>
    </source>
</evidence>
<comment type="caution">
    <text evidence="7">Lacks conserved residue(s) required for the propagation of feature annotation.</text>
</comment>
<gene>
    <name evidence="8" type="ORF">LSAT_V11C100048550</name>
</gene>
<proteinExistence type="inferred from homology"/>
<dbReference type="PANTHER" id="PTHR10687">
    <property type="entry name" value="SECRETORY CARRIER-ASSOCIATED MEMBRANE PROTEIN SCAMP"/>
    <property type="match status" value="1"/>
</dbReference>
<evidence type="ECO:0000256" key="1">
    <source>
        <dbReference type="ARBA" id="ARBA00004003"/>
    </source>
</evidence>
<accession>A0A9R1WH43</accession>
<keyword evidence="7" id="KW-1003">Cell membrane</keyword>
<feature type="transmembrane region" description="Helical" evidence="7">
    <location>
        <begin position="41"/>
        <end position="63"/>
    </location>
</feature>
<dbReference type="EMBL" id="NBSK02000001">
    <property type="protein sequence ID" value="KAJ0226612.1"/>
    <property type="molecule type" value="Genomic_DNA"/>
</dbReference>
<dbReference type="AlphaFoldDB" id="A0A9R1WH43"/>
<dbReference type="GO" id="GO:0030658">
    <property type="term" value="C:transport vesicle membrane"/>
    <property type="evidence" value="ECO:0007669"/>
    <property type="project" value="UniProtKB-SubCell"/>
</dbReference>
<name>A0A9R1WH43_LACSA</name>